<dbReference type="STRING" id="305900.GV64_23665"/>
<dbReference type="EMBL" id="JOJP01000001">
    <property type="protein sequence ID" value="KEI73316.1"/>
    <property type="molecule type" value="Genomic_DNA"/>
</dbReference>
<evidence type="ECO:0000256" key="3">
    <source>
        <dbReference type="ARBA" id="ARBA00022475"/>
    </source>
</evidence>
<dbReference type="InterPro" id="IPR010052">
    <property type="entry name" value="T2SS_protein-GspI"/>
</dbReference>
<comment type="similarity">
    <text evidence="2 9">Belongs to the GSP I family.</text>
</comment>
<dbReference type="eggNOG" id="COG2165">
    <property type="taxonomic scope" value="Bacteria"/>
</dbReference>
<feature type="domain" description="Type II secretion system protein GspI C-terminal" evidence="10">
    <location>
        <begin position="44"/>
        <end position="123"/>
    </location>
</feature>
<keyword evidence="12" id="KW-1185">Reference proteome</keyword>
<evidence type="ECO:0000256" key="8">
    <source>
        <dbReference type="ARBA" id="ARBA00023136"/>
    </source>
</evidence>
<evidence type="ECO:0000313" key="12">
    <source>
        <dbReference type="Proteomes" id="UP000027997"/>
    </source>
</evidence>
<dbReference type="InterPro" id="IPR012902">
    <property type="entry name" value="N_methyl_site"/>
</dbReference>
<evidence type="ECO:0000256" key="7">
    <source>
        <dbReference type="ARBA" id="ARBA00022989"/>
    </source>
</evidence>
<reference evidence="11 12" key="1">
    <citation type="submission" date="2014-06" db="EMBL/GenBank/DDBJ databases">
        <title>Whole Genome Sequences of Three Symbiotic Endozoicomonas Bacteria.</title>
        <authorList>
            <person name="Neave M.J."/>
            <person name="Apprill A."/>
            <person name="Voolstra C.R."/>
        </authorList>
    </citation>
    <scope>NUCLEOTIDE SEQUENCE [LARGE SCALE GENOMIC DNA]</scope>
    <source>
        <strain evidence="11 12">DSM 22380</strain>
    </source>
</reference>
<protein>
    <recommendedName>
        <fullName evidence="9">Type II secretion system protein I</fullName>
        <shortName evidence="9">T2SS minor pseudopilin I</shortName>
    </recommendedName>
</protein>
<evidence type="ECO:0000256" key="4">
    <source>
        <dbReference type="ARBA" id="ARBA00022481"/>
    </source>
</evidence>
<dbReference type="GO" id="GO:0015628">
    <property type="term" value="P:protein secretion by the type II secretion system"/>
    <property type="evidence" value="ECO:0007669"/>
    <property type="project" value="UniProtKB-UniRule"/>
</dbReference>
<evidence type="ECO:0000256" key="5">
    <source>
        <dbReference type="ARBA" id="ARBA00022519"/>
    </source>
</evidence>
<comment type="subunit">
    <text evidence="9">Type II secretion is composed of four main components: the outer membrane complex, the inner membrane complex, the cytoplasmic secretion ATPase and the periplasm-spanning pseudopilus.</text>
</comment>
<proteinExistence type="inferred from homology"/>
<accession>A0A081KGP0</accession>
<dbReference type="NCBIfam" id="TIGR02532">
    <property type="entry name" value="IV_pilin_GFxxxE"/>
    <property type="match status" value="1"/>
</dbReference>
<dbReference type="PANTHER" id="PTHR38779:SF2">
    <property type="entry name" value="TYPE II SECRETION SYSTEM PROTEIN I-RELATED"/>
    <property type="match status" value="1"/>
</dbReference>
<organism evidence="11 12">
    <name type="scientific">Endozoicomonas elysicola</name>
    <dbReference type="NCBI Taxonomy" id="305900"/>
    <lineage>
        <taxon>Bacteria</taxon>
        <taxon>Pseudomonadati</taxon>
        <taxon>Pseudomonadota</taxon>
        <taxon>Gammaproteobacteria</taxon>
        <taxon>Oceanospirillales</taxon>
        <taxon>Endozoicomonadaceae</taxon>
        <taxon>Endozoicomonas</taxon>
    </lineage>
</organism>
<gene>
    <name evidence="11" type="ORF">GV64_23665</name>
</gene>
<evidence type="ECO:0000256" key="9">
    <source>
        <dbReference type="RuleBase" id="RU368030"/>
    </source>
</evidence>
<comment type="function">
    <text evidence="9">Component of the type II secretion system required for the energy-dependent secretion of extracellular factors such as proteases and toxins from the periplasm.</text>
</comment>
<keyword evidence="5 9" id="KW-0997">Cell inner membrane</keyword>
<dbReference type="Pfam" id="PF07963">
    <property type="entry name" value="N_methyl"/>
    <property type="match status" value="1"/>
</dbReference>
<keyword evidence="7 9" id="KW-1133">Transmembrane helix</keyword>
<sequence length="126" mass="14600">MPSYQINEYGFTLLEVLLALALLAIAGMSVLSMSGESVRNTPILEQRTLARLIADNQMTELHLQKQWPTLSWQREEHELAGQQWFTRFRSVKTADDDFRAIDVEVRMQEDEKSPVLATLRSYMVRQ</sequence>
<dbReference type="PANTHER" id="PTHR38779">
    <property type="entry name" value="TYPE II SECRETION SYSTEM PROTEIN I-RELATED"/>
    <property type="match status" value="1"/>
</dbReference>
<dbReference type="InterPro" id="IPR045584">
    <property type="entry name" value="Pilin-like"/>
</dbReference>
<keyword evidence="3" id="KW-1003">Cell membrane</keyword>
<keyword evidence="8 9" id="KW-0472">Membrane</keyword>
<keyword evidence="6 9" id="KW-0812">Transmembrane</keyword>
<dbReference type="Proteomes" id="UP000027997">
    <property type="component" value="Unassembled WGS sequence"/>
</dbReference>
<evidence type="ECO:0000259" key="10">
    <source>
        <dbReference type="Pfam" id="PF02501"/>
    </source>
</evidence>
<dbReference type="GO" id="GO:0015627">
    <property type="term" value="C:type II protein secretion system complex"/>
    <property type="evidence" value="ECO:0007669"/>
    <property type="project" value="UniProtKB-UniRule"/>
</dbReference>
<evidence type="ECO:0000256" key="1">
    <source>
        <dbReference type="ARBA" id="ARBA00004377"/>
    </source>
</evidence>
<dbReference type="InterPro" id="IPR003413">
    <property type="entry name" value="T2SS_GspI_C"/>
</dbReference>
<dbReference type="SUPFAM" id="SSF54523">
    <property type="entry name" value="Pili subunits"/>
    <property type="match status" value="1"/>
</dbReference>
<dbReference type="Pfam" id="PF02501">
    <property type="entry name" value="T2SSI"/>
    <property type="match status" value="1"/>
</dbReference>
<evidence type="ECO:0000256" key="6">
    <source>
        <dbReference type="ARBA" id="ARBA00022692"/>
    </source>
</evidence>
<comment type="subcellular location">
    <subcellularLocation>
        <location evidence="1 9">Cell inner membrane</location>
        <topology evidence="1 9">Single-pass membrane protein</topology>
    </subcellularLocation>
</comment>
<dbReference type="NCBIfam" id="TIGR01707">
    <property type="entry name" value="gspI"/>
    <property type="match status" value="1"/>
</dbReference>
<comment type="PTM">
    <text evidence="9">Cleaved by prepilin peptidase.</text>
</comment>
<keyword evidence="4 9" id="KW-0488">Methylation</keyword>
<feature type="transmembrane region" description="Helical" evidence="9">
    <location>
        <begin position="12"/>
        <end position="31"/>
    </location>
</feature>
<comment type="caution">
    <text evidence="11">The sequence shown here is derived from an EMBL/GenBank/DDBJ whole genome shotgun (WGS) entry which is preliminary data.</text>
</comment>
<evidence type="ECO:0000256" key="2">
    <source>
        <dbReference type="ARBA" id="ARBA00008358"/>
    </source>
</evidence>
<evidence type="ECO:0000313" key="11">
    <source>
        <dbReference type="EMBL" id="KEI73316.1"/>
    </source>
</evidence>
<dbReference type="Gene3D" id="3.30.1300.30">
    <property type="entry name" value="GSPII I/J protein-like"/>
    <property type="match status" value="1"/>
</dbReference>
<name>A0A081KGP0_9GAMM</name>
<dbReference type="AlphaFoldDB" id="A0A081KGP0"/>
<dbReference type="GO" id="GO:0005886">
    <property type="term" value="C:plasma membrane"/>
    <property type="evidence" value="ECO:0007669"/>
    <property type="project" value="UniProtKB-SubCell"/>
</dbReference>